<accession>A0A6J8F2V9</accession>
<proteinExistence type="predicted"/>
<evidence type="ECO:0000313" key="4">
    <source>
        <dbReference type="Proteomes" id="UP000507470"/>
    </source>
</evidence>
<feature type="domain" description="C2H2-type" evidence="2">
    <location>
        <begin position="728"/>
        <end position="759"/>
    </location>
</feature>
<keyword evidence="1" id="KW-0862">Zinc</keyword>
<reference evidence="3 4" key="1">
    <citation type="submission" date="2020-06" db="EMBL/GenBank/DDBJ databases">
        <authorList>
            <person name="Li R."/>
            <person name="Bekaert M."/>
        </authorList>
    </citation>
    <scope>NUCLEOTIDE SEQUENCE [LARGE SCALE GENOMIC DNA]</scope>
    <source>
        <strain evidence="4">wild</strain>
    </source>
</reference>
<dbReference type="AlphaFoldDB" id="A0A6J8F2V9"/>
<evidence type="ECO:0000256" key="1">
    <source>
        <dbReference type="PROSITE-ProRule" id="PRU00042"/>
    </source>
</evidence>
<dbReference type="PANTHER" id="PTHR33845:SF1">
    <property type="entry name" value="C2H2-TYPE DOMAIN-CONTAINING PROTEIN"/>
    <property type="match status" value="1"/>
</dbReference>
<organism evidence="3 4">
    <name type="scientific">Mytilus coruscus</name>
    <name type="common">Sea mussel</name>
    <dbReference type="NCBI Taxonomy" id="42192"/>
    <lineage>
        <taxon>Eukaryota</taxon>
        <taxon>Metazoa</taxon>
        <taxon>Spiralia</taxon>
        <taxon>Lophotrochozoa</taxon>
        <taxon>Mollusca</taxon>
        <taxon>Bivalvia</taxon>
        <taxon>Autobranchia</taxon>
        <taxon>Pteriomorphia</taxon>
        <taxon>Mytilida</taxon>
        <taxon>Mytiloidea</taxon>
        <taxon>Mytilidae</taxon>
        <taxon>Mytilinae</taxon>
        <taxon>Mytilus</taxon>
    </lineage>
</organism>
<evidence type="ECO:0000259" key="2">
    <source>
        <dbReference type="PROSITE" id="PS50157"/>
    </source>
</evidence>
<dbReference type="PROSITE" id="PS50157">
    <property type="entry name" value="ZINC_FINGER_C2H2_2"/>
    <property type="match status" value="1"/>
</dbReference>
<name>A0A6J8F2V9_MYTCO</name>
<gene>
    <name evidence="3" type="ORF">MCOR_57770</name>
</gene>
<dbReference type="EMBL" id="CACVKT020010330">
    <property type="protein sequence ID" value="CAC5426015.1"/>
    <property type="molecule type" value="Genomic_DNA"/>
</dbReference>
<dbReference type="InterPro" id="IPR013087">
    <property type="entry name" value="Znf_C2H2_type"/>
</dbReference>
<evidence type="ECO:0000313" key="3">
    <source>
        <dbReference type="EMBL" id="CAC5426015.1"/>
    </source>
</evidence>
<protein>
    <recommendedName>
        <fullName evidence="2">C2H2-type domain-containing protein</fullName>
    </recommendedName>
</protein>
<dbReference type="Proteomes" id="UP000507470">
    <property type="component" value="Unassembled WGS sequence"/>
</dbReference>
<dbReference type="GO" id="GO:0008270">
    <property type="term" value="F:zinc ion binding"/>
    <property type="evidence" value="ECO:0007669"/>
    <property type="project" value="UniProtKB-KW"/>
</dbReference>
<dbReference type="PROSITE" id="PS00028">
    <property type="entry name" value="ZINC_FINGER_C2H2_1"/>
    <property type="match status" value="1"/>
</dbReference>
<dbReference type="PANTHER" id="PTHR33845">
    <property type="entry name" value="C2H2-TYPE DOMAIN-CONTAINING PROTEIN"/>
    <property type="match status" value="1"/>
</dbReference>
<keyword evidence="1" id="KW-0479">Metal-binding</keyword>
<keyword evidence="1" id="KW-0863">Zinc-finger</keyword>
<sequence length="895" mass="101815">MAADVEMKCSFSCFTHVKSATSNLYPSETSVCLINECKKDIRNHLNTYKLCKYKCLEEGHLICYRAGIFSVMGEYSVCPNHKYSLGIRWRSSTLCGHPDHTGKSKPESDRAVTPQISHHLLRTRGVVVPIGSGNLDYPINKNKYLCSCIIGYIDSPSSNLKWVCAEITDNYQKMEESKWPNFEICDAPSRADHLEDATDLETIKEPVTKRPRREIVSCFDTLGLNEVSSQSEPALSQGLSWSQTSEGQQQLSSGIHVLNEQIVNLSTGNTSPIKYQLQQPLECVQDSTKRYLKRKATEVILTMLHYIAPGQSSALFQWLMDDSKMSKGFENQSQDQLMTFIISKSDLQQLIPGLSKWKIDQSLCIKHALSKPGNLLLQDSCDHSHENSCQKCKLFTEAKFKLNNEVQKIESPDIKEDLENSINIDFEKVTEWQAHVLRTNNQEECRLKLLAELDKHQLLIVMDWAMKCLPLLYREKQSDFFGQKGMSWHVSVAIFRAEDKSLKHRTFTHLFGMVKQDWFAVASALEHTLTTIKEQMPQIQEVFLRSDNAGCYHCGCLWLSLQGISEHTVIRVTRYDFSEAQSGKSICDAKIAHMRLKMRMYVSSGRNITSPFEMQAAIMDGTGVKACQCAVVEVDSSKQTMTNHRIKGINQMNNIAFDGDDIIVWQAFNVGIGIKMQRSKLLKNEQLDTGLKILSNFVGAQQIDGNITKKSKENTTGNTAEPIEQSVFYCTELGCTMQFSTYQGLQDHIDLGRHSDEKMSTYDQIRHRRVATCQANLFSSREILRRTTQETEQHHSLENDIQYGWALKKEKTFVRFSCKVKEFLQKTYQDGEVSGRKANPSDVSQHMKSLRKDNGERLFSPNEWLQPSQISSYFIDIGRCGVSANETTLHPNNNL</sequence>
<dbReference type="OrthoDB" id="6197670at2759"/>
<keyword evidence="4" id="KW-1185">Reference proteome</keyword>